<dbReference type="InterPro" id="IPR027540">
    <property type="entry name" value="Coq4_euk"/>
</dbReference>
<comment type="similarity">
    <text evidence="7">Belongs to the COQ4 family.</text>
</comment>
<protein>
    <recommendedName>
        <fullName evidence="7">Ubiquinone biosynthesis protein COQ4 homolog, mitochondrial</fullName>
    </recommendedName>
    <alternativeName>
        <fullName evidence="7">4-hydroxy-3-methoxy-5-polyprenylbenzoate decarboxylase</fullName>
        <ecNumber evidence="7">4.1.1.130</ecNumber>
    </alternativeName>
    <alternativeName>
        <fullName evidence="7">Coenzyme Q biosynthesis protein 4 homolog</fullName>
    </alternativeName>
</protein>
<name>A0A5B7CRX1_PORTR</name>
<evidence type="ECO:0000313" key="8">
    <source>
        <dbReference type="EMBL" id="MPC11414.1"/>
    </source>
</evidence>
<comment type="subcellular location">
    <subcellularLocation>
        <location evidence="7">Mitochondrion inner membrane</location>
        <topology evidence="7">Peripheral membrane protein</topology>
        <orientation evidence="7">Matrix side</orientation>
    </subcellularLocation>
</comment>
<dbReference type="GO" id="GO:0031314">
    <property type="term" value="C:extrinsic component of mitochondrial inner membrane"/>
    <property type="evidence" value="ECO:0007669"/>
    <property type="project" value="UniProtKB-UniRule"/>
</dbReference>
<keyword evidence="4 7" id="KW-0496">Mitochondrion</keyword>
<dbReference type="Proteomes" id="UP000324222">
    <property type="component" value="Unassembled WGS sequence"/>
</dbReference>
<keyword evidence="1 7" id="KW-0831">Ubiquinone biosynthesis</keyword>
<comment type="subunit">
    <text evidence="7">Component of a multi-subunit COQ enzyme complex.</text>
</comment>
<evidence type="ECO:0000313" key="9">
    <source>
        <dbReference type="Proteomes" id="UP000324222"/>
    </source>
</evidence>
<dbReference type="AlphaFoldDB" id="A0A5B7CRX1"/>
<keyword evidence="7" id="KW-0479">Metal-binding</keyword>
<dbReference type="PANTHER" id="PTHR12922:SF7">
    <property type="entry name" value="UBIQUINONE BIOSYNTHESIS PROTEIN COQ4 HOMOLOG, MITOCHONDRIAL"/>
    <property type="match status" value="1"/>
</dbReference>
<keyword evidence="6 7" id="KW-0456">Lyase</keyword>
<keyword evidence="2 7" id="KW-0999">Mitochondrion inner membrane</keyword>
<dbReference type="UniPathway" id="UPA00232"/>
<keyword evidence="9" id="KW-1185">Reference proteome</keyword>
<feature type="binding site" evidence="7">
    <location>
        <position position="111"/>
    </location>
    <ligand>
        <name>Zn(2+)</name>
        <dbReference type="ChEBI" id="CHEBI:29105"/>
    </ligand>
</feature>
<keyword evidence="3 7" id="KW-0862">Zinc</keyword>
<dbReference type="OrthoDB" id="4249at2759"/>
<dbReference type="EC" id="4.1.1.130" evidence="7"/>
<comment type="pathway">
    <text evidence="7">Cofactor biosynthesis; ubiquinone biosynthesis.</text>
</comment>
<comment type="caution">
    <text evidence="8">The sequence shown here is derived from an EMBL/GenBank/DDBJ whole genome shotgun (WGS) entry which is preliminary data.</text>
</comment>
<comment type="catalytic activity">
    <reaction evidence="7">
        <text>a 4-hydroxy-3-methoxy-5-(all-trans-polyprenyl)benzoate + H(+) = a 2-methoxy-6-(all-trans-polyprenyl)phenol + CO2</text>
        <dbReference type="Rhea" id="RHEA:81179"/>
        <dbReference type="Rhea" id="RHEA-COMP:9551"/>
        <dbReference type="Rhea" id="RHEA-COMP:10931"/>
        <dbReference type="ChEBI" id="CHEBI:15378"/>
        <dbReference type="ChEBI" id="CHEBI:16526"/>
        <dbReference type="ChEBI" id="CHEBI:62731"/>
        <dbReference type="ChEBI" id="CHEBI:84443"/>
        <dbReference type="EC" id="4.1.1.130"/>
    </reaction>
</comment>
<dbReference type="HAMAP" id="MF_03111">
    <property type="entry name" value="Coq4"/>
    <property type="match status" value="1"/>
</dbReference>
<evidence type="ECO:0000256" key="4">
    <source>
        <dbReference type="ARBA" id="ARBA00023128"/>
    </source>
</evidence>
<evidence type="ECO:0000256" key="2">
    <source>
        <dbReference type="ARBA" id="ARBA00022792"/>
    </source>
</evidence>
<evidence type="ECO:0000256" key="5">
    <source>
        <dbReference type="ARBA" id="ARBA00023136"/>
    </source>
</evidence>
<evidence type="ECO:0000256" key="1">
    <source>
        <dbReference type="ARBA" id="ARBA00022688"/>
    </source>
</evidence>
<accession>A0A5B7CRX1</accession>
<feature type="binding site" evidence="7">
    <location>
        <position position="99"/>
    </location>
    <ligand>
        <name>Zn(2+)</name>
        <dbReference type="ChEBI" id="CHEBI:29105"/>
    </ligand>
</feature>
<evidence type="ECO:0000256" key="3">
    <source>
        <dbReference type="ARBA" id="ARBA00022833"/>
    </source>
</evidence>
<evidence type="ECO:0000256" key="6">
    <source>
        <dbReference type="ARBA" id="ARBA00023239"/>
    </source>
</evidence>
<dbReference type="Pfam" id="PF05019">
    <property type="entry name" value="Coq4"/>
    <property type="match status" value="1"/>
</dbReference>
<organism evidence="8 9">
    <name type="scientific">Portunus trituberculatus</name>
    <name type="common">Swimming crab</name>
    <name type="synonym">Neptunus trituberculatus</name>
    <dbReference type="NCBI Taxonomy" id="210409"/>
    <lineage>
        <taxon>Eukaryota</taxon>
        <taxon>Metazoa</taxon>
        <taxon>Ecdysozoa</taxon>
        <taxon>Arthropoda</taxon>
        <taxon>Crustacea</taxon>
        <taxon>Multicrustacea</taxon>
        <taxon>Malacostraca</taxon>
        <taxon>Eumalacostraca</taxon>
        <taxon>Eucarida</taxon>
        <taxon>Decapoda</taxon>
        <taxon>Pleocyemata</taxon>
        <taxon>Brachyura</taxon>
        <taxon>Eubrachyura</taxon>
        <taxon>Portunoidea</taxon>
        <taxon>Portunidae</taxon>
        <taxon>Portuninae</taxon>
        <taxon>Portunus</taxon>
    </lineage>
</organism>
<dbReference type="EMBL" id="VSRR010000162">
    <property type="protein sequence ID" value="MPC11414.1"/>
    <property type="molecule type" value="Genomic_DNA"/>
</dbReference>
<comment type="cofactor">
    <cofactor evidence="7">
        <name>Zn(2+)</name>
        <dbReference type="ChEBI" id="CHEBI:29105"/>
    </cofactor>
</comment>
<gene>
    <name evidence="8" type="ORF">E2C01_004079</name>
</gene>
<reference evidence="8 9" key="1">
    <citation type="submission" date="2019-05" db="EMBL/GenBank/DDBJ databases">
        <title>Another draft genome of Portunus trituberculatus and its Hox gene families provides insights of decapod evolution.</title>
        <authorList>
            <person name="Jeong J.-H."/>
            <person name="Song I."/>
            <person name="Kim S."/>
            <person name="Choi T."/>
            <person name="Kim D."/>
            <person name="Ryu S."/>
            <person name="Kim W."/>
        </authorList>
    </citation>
    <scope>NUCLEOTIDE SEQUENCE [LARGE SCALE GENOMIC DNA]</scope>
    <source>
        <tissue evidence="8">Muscle</tissue>
    </source>
</reference>
<feature type="binding site" evidence="7">
    <location>
        <position position="95"/>
    </location>
    <ligand>
        <name>Zn(2+)</name>
        <dbReference type="ChEBI" id="CHEBI:29105"/>
    </ligand>
</feature>
<feature type="binding site" evidence="7">
    <location>
        <position position="96"/>
    </location>
    <ligand>
        <name>Zn(2+)</name>
        <dbReference type="ChEBI" id="CHEBI:29105"/>
    </ligand>
</feature>
<sequence>MVAVLGETTGNKALIRLYARMSDDPEGSRILVDKPRISSSTVDLDALRELPADSLGRAYIRFLEDNKVTPDSRLPVQFVDDPELAYVMQRYREGHDLFHTILGMPTNMLGEVAVKWVEAIQTGLPMCYGGAVFGPLRFRPKQRQKYVSTYLPWAIRVGRNARLLMNIYFEERWEQSVHDVRAEFGIESPPV</sequence>
<evidence type="ECO:0000256" key="7">
    <source>
        <dbReference type="HAMAP-Rule" id="MF_03111"/>
    </source>
</evidence>
<comment type="function">
    <text evidence="7">Lyase that catalyzes the C1-decarboxylation of 4-hydroxy-3-methoxy-5-(all-trans-polyprenyl)benzoic acid into 2-methoxy-6-(all-trans-polyprenyl)phenol during ubiquinone biosynthesis.</text>
</comment>
<dbReference type="PANTHER" id="PTHR12922">
    <property type="entry name" value="UBIQUINONE BIOSYNTHESIS PROTEIN"/>
    <property type="match status" value="1"/>
</dbReference>
<keyword evidence="5 7" id="KW-0472">Membrane</keyword>
<dbReference type="GO" id="GO:0008270">
    <property type="term" value="F:zinc ion binding"/>
    <property type="evidence" value="ECO:0007669"/>
    <property type="project" value="UniProtKB-UniRule"/>
</dbReference>
<dbReference type="InterPro" id="IPR007715">
    <property type="entry name" value="Coq4"/>
</dbReference>
<keyword evidence="8" id="KW-0830">Ubiquinone</keyword>
<dbReference type="GO" id="GO:0120539">
    <property type="term" value="F:4-hydroxy-3-methoxy-5-polyprenylbenzoate decarboxylase activity"/>
    <property type="evidence" value="ECO:0007669"/>
    <property type="project" value="UniProtKB-EC"/>
</dbReference>
<proteinExistence type="inferred from homology"/>